<evidence type="ECO:0008006" key="2">
    <source>
        <dbReference type="Google" id="ProtNLM"/>
    </source>
</evidence>
<evidence type="ECO:0000313" key="1">
    <source>
        <dbReference type="EMBL" id="KZP04424.1"/>
    </source>
</evidence>
<dbReference type="EMBL" id="KV417923">
    <property type="protein sequence ID" value="KZP04424.1"/>
    <property type="molecule type" value="Genomic_DNA"/>
</dbReference>
<proteinExistence type="predicted"/>
<name>A0A167UXV1_9AGAM</name>
<sequence>MIDSIVLASQHDSALASLANAVLVIAQAHTNATKNIACLPSEILSHIFIVHRDLHRDSAWPDDTLPSIPISHVSKTWRGTALSIASVVDSCFLPFHMMPFYEAMLRRSKESLLTKAAMGPDLTRPTCLPF</sequence>
<reference evidence="1" key="1">
    <citation type="journal article" date="2016" name="Mol. Biol. Evol.">
        <title>Comparative Genomics of Early-Diverging Mushroom-Forming Fungi Provides Insights into the Origins of Lignocellulose Decay Capabilities.</title>
        <authorList>
            <person name="Nagy L.G."/>
            <person name="Riley R."/>
            <person name="Tritt A."/>
            <person name="Adam C."/>
            <person name="Daum C."/>
            <person name="Floudas D."/>
            <person name="Sun H."/>
            <person name="Yadav J.S."/>
            <person name="Pangilinan J."/>
            <person name="Larsson K.H."/>
            <person name="Matsuura K."/>
            <person name="Barry K."/>
            <person name="Labutti K."/>
            <person name="Kuo R."/>
            <person name="Ohm R.A."/>
            <person name="Bhattacharya S.S."/>
            <person name="Shirouzu T."/>
            <person name="Yoshinaga Y."/>
            <person name="Martin F.M."/>
            <person name="Grigoriev I.V."/>
            <person name="Hibbett D.S."/>
        </authorList>
    </citation>
    <scope>NUCLEOTIDE SEQUENCE [LARGE SCALE GENOMIC DNA]</scope>
    <source>
        <strain evidence="1">CBS 109695</strain>
    </source>
</reference>
<accession>A0A167UXV1</accession>
<protein>
    <recommendedName>
        <fullName evidence="2">F-box domain-containing protein</fullName>
    </recommendedName>
</protein>
<gene>
    <name evidence="1" type="ORF">FIBSPDRAFT_404545</name>
</gene>
<dbReference type="OrthoDB" id="3365698at2759"/>
<dbReference type="AlphaFoldDB" id="A0A167UXV1"/>
<organism evidence="1">
    <name type="scientific">Athelia psychrophila</name>
    <dbReference type="NCBI Taxonomy" id="1759441"/>
    <lineage>
        <taxon>Eukaryota</taxon>
        <taxon>Fungi</taxon>
        <taxon>Dikarya</taxon>
        <taxon>Basidiomycota</taxon>
        <taxon>Agaricomycotina</taxon>
        <taxon>Agaricomycetes</taxon>
        <taxon>Agaricomycetidae</taxon>
        <taxon>Atheliales</taxon>
        <taxon>Atheliaceae</taxon>
        <taxon>Athelia</taxon>
    </lineage>
</organism>